<dbReference type="PANTHER" id="PTHR23028:SF127">
    <property type="entry name" value="ACYL_TRANSF_3 DOMAIN-CONTAINING PROTEIN-RELATED"/>
    <property type="match status" value="1"/>
</dbReference>
<gene>
    <name evidence="2" type="ORF">CAMP_LOCUS13092</name>
</gene>
<name>A0A9P1IR11_9PELO</name>
<accession>A0A9P1IR11</accession>
<evidence type="ECO:0000313" key="2">
    <source>
        <dbReference type="EMBL" id="CAI5450455.1"/>
    </source>
</evidence>
<keyword evidence="1" id="KW-1133">Transmembrane helix</keyword>
<dbReference type="GO" id="GO:0000271">
    <property type="term" value="P:polysaccharide biosynthetic process"/>
    <property type="evidence" value="ECO:0007669"/>
    <property type="project" value="TreeGrafter"/>
</dbReference>
<dbReference type="PANTHER" id="PTHR23028">
    <property type="entry name" value="ACETYLTRANSFERASE"/>
    <property type="match status" value="1"/>
</dbReference>
<dbReference type="InterPro" id="IPR050879">
    <property type="entry name" value="Acyltransferase_3"/>
</dbReference>
<feature type="transmembrane region" description="Helical" evidence="1">
    <location>
        <begin position="12"/>
        <end position="33"/>
    </location>
</feature>
<evidence type="ECO:0000256" key="1">
    <source>
        <dbReference type="SAM" id="Phobius"/>
    </source>
</evidence>
<keyword evidence="3" id="KW-1185">Reference proteome</keyword>
<reference evidence="2" key="1">
    <citation type="submission" date="2022-11" db="EMBL/GenBank/DDBJ databases">
        <authorList>
            <person name="Kikuchi T."/>
        </authorList>
    </citation>
    <scope>NUCLEOTIDE SEQUENCE</scope>
    <source>
        <strain evidence="2">PS1010</strain>
    </source>
</reference>
<dbReference type="EMBL" id="CANHGI010000005">
    <property type="protein sequence ID" value="CAI5450455.1"/>
    <property type="molecule type" value="Genomic_DNA"/>
</dbReference>
<evidence type="ECO:0000313" key="3">
    <source>
        <dbReference type="Proteomes" id="UP001152747"/>
    </source>
</evidence>
<proteinExistence type="predicted"/>
<comment type="caution">
    <text evidence="2">The sequence shown here is derived from an EMBL/GenBank/DDBJ whole genome shotgun (WGS) entry which is preliminary data.</text>
</comment>
<dbReference type="Proteomes" id="UP001152747">
    <property type="component" value="Unassembled WGS sequence"/>
</dbReference>
<feature type="transmembrane region" description="Helical" evidence="1">
    <location>
        <begin position="126"/>
        <end position="143"/>
    </location>
</feature>
<dbReference type="GO" id="GO:0016020">
    <property type="term" value="C:membrane"/>
    <property type="evidence" value="ECO:0007669"/>
    <property type="project" value="TreeGrafter"/>
</dbReference>
<sequence length="223" mass="25995">MRTGRIIIEKNLGIFGFLVVAVNLNPKLVPFGLCQFKENDEEKLLDFEEKKEKLSYGNLQNLLLLATFSILFLGFELPGKIVRFFVLSGYLMCLLLSKTSSNKNQSIISKIVEFYQRRLCRILPNYYFLILINIFLLIFSPIFPETFIETNQKSAKQSIFFVSNDFSNLEDDYYILLKIAENLFTHTWSKLYASRSEFRAENHGNLEFSKISRFSAQNVHHLS</sequence>
<keyword evidence="1" id="KW-0472">Membrane</keyword>
<dbReference type="AlphaFoldDB" id="A0A9P1IR11"/>
<protein>
    <submittedName>
        <fullName evidence="2">Uncharacterized protein</fullName>
    </submittedName>
</protein>
<organism evidence="2 3">
    <name type="scientific">Caenorhabditis angaria</name>
    <dbReference type="NCBI Taxonomy" id="860376"/>
    <lineage>
        <taxon>Eukaryota</taxon>
        <taxon>Metazoa</taxon>
        <taxon>Ecdysozoa</taxon>
        <taxon>Nematoda</taxon>
        <taxon>Chromadorea</taxon>
        <taxon>Rhabditida</taxon>
        <taxon>Rhabditina</taxon>
        <taxon>Rhabditomorpha</taxon>
        <taxon>Rhabditoidea</taxon>
        <taxon>Rhabditidae</taxon>
        <taxon>Peloderinae</taxon>
        <taxon>Caenorhabditis</taxon>
    </lineage>
</organism>
<keyword evidence="1" id="KW-0812">Transmembrane</keyword>